<feature type="domain" description="DUF1585" evidence="1">
    <location>
        <begin position="684"/>
        <end position="756"/>
    </location>
</feature>
<dbReference type="Proteomes" id="UP001597297">
    <property type="component" value="Unassembled WGS sequence"/>
</dbReference>
<dbReference type="InterPro" id="IPR011478">
    <property type="entry name" value="DUF1585"/>
</dbReference>
<proteinExistence type="predicted"/>
<dbReference type="Pfam" id="PF07631">
    <property type="entry name" value="PSD4"/>
    <property type="match status" value="1"/>
</dbReference>
<feature type="domain" description="Cytochrome C Planctomycete-type" evidence="5">
    <location>
        <begin position="34"/>
        <end position="76"/>
    </location>
</feature>
<dbReference type="InterPro" id="IPR011429">
    <property type="entry name" value="Cyt_c_Planctomycete-type"/>
</dbReference>
<protein>
    <submittedName>
        <fullName evidence="6">DUF1592 domain-containing protein</fullName>
    </submittedName>
</protein>
<dbReference type="InterPro" id="IPR013036">
    <property type="entry name" value="DUF1587"/>
</dbReference>
<dbReference type="Pfam" id="PF07624">
    <property type="entry name" value="PSD2"/>
    <property type="match status" value="1"/>
</dbReference>
<feature type="domain" description="DUF1587" evidence="2">
    <location>
        <begin position="108"/>
        <end position="173"/>
    </location>
</feature>
<dbReference type="Pfam" id="PF07627">
    <property type="entry name" value="PSCyt3"/>
    <property type="match status" value="1"/>
</dbReference>
<dbReference type="InterPro" id="IPR013039">
    <property type="entry name" value="DUF1588"/>
</dbReference>
<evidence type="ECO:0000259" key="3">
    <source>
        <dbReference type="Pfam" id="PF07627"/>
    </source>
</evidence>
<accession>A0ABW5E343</accession>
<dbReference type="InterPro" id="IPR013042">
    <property type="entry name" value="DUF1592"/>
</dbReference>
<evidence type="ECO:0000259" key="2">
    <source>
        <dbReference type="Pfam" id="PF07626"/>
    </source>
</evidence>
<dbReference type="RefSeq" id="WP_377095261.1">
    <property type="nucleotide sequence ID" value="NZ_JBHSJM010000001.1"/>
</dbReference>
<dbReference type="Pfam" id="PF07626">
    <property type="entry name" value="PSD3"/>
    <property type="match status" value="1"/>
</dbReference>
<organism evidence="6 7">
    <name type="scientific">Rubritalea spongiae</name>
    <dbReference type="NCBI Taxonomy" id="430797"/>
    <lineage>
        <taxon>Bacteria</taxon>
        <taxon>Pseudomonadati</taxon>
        <taxon>Verrucomicrobiota</taxon>
        <taxon>Verrucomicrobiia</taxon>
        <taxon>Verrucomicrobiales</taxon>
        <taxon>Rubritaleaceae</taxon>
        <taxon>Rubritalea</taxon>
    </lineage>
</organism>
<evidence type="ECO:0000259" key="1">
    <source>
        <dbReference type="Pfam" id="PF07624"/>
    </source>
</evidence>
<dbReference type="Pfam" id="PF07635">
    <property type="entry name" value="PSCyt1"/>
    <property type="match status" value="1"/>
</dbReference>
<keyword evidence="7" id="KW-1185">Reference proteome</keyword>
<dbReference type="EMBL" id="JBHUJC010000028">
    <property type="protein sequence ID" value="MFD2276832.1"/>
    <property type="molecule type" value="Genomic_DNA"/>
</dbReference>
<sequence>MKVFPFLGLFVILTARLLAQGEYSPIVPFFQKYCVECHGPDKQKGDVRLDNVREITADLWIEIYEQMKYGDMPPEEADQAPKEHTADIIQLVDAISRDDRFTIGSGYRRLNKREYRNTVRDLLGLSDEYFDPAQGVFDDEIEKGFDTNSTSLIITNELLLEYLRSASISLETALFTDDFEKPQPKKTTFTNKQFTVDGQLSSNGKDYAIQRQRKGGIYPKRIKDYIPATGYYRMTTTAMGMGRTPDKKKAGPFRMSLIGSFAGTTKELKEFNIKDDKMGRYSAVVWLEKGALPYYQGTSVSIKPRNINRHRKPENALPIPALAIKDITIEGPIDVEWPPVTYKTTFQSQTMPNFEDRAVRDQILRNFISRAFRRQVHITELKRYTEYLEDQYKINNNWLQSFIRTFAAIMASTDFLYIKEEVGELTPFQLASRLSYFLWSSMPDMELFALANTGELLDPKVYREQVSRMIRDPKAKHFIEAFPLQWLSVDELGTMRPAEDDKQFSIYYKKNLEPAMREETLKFFEYVLIKNKPITDFLDSDYTFVNKDLAQLYDIPFDGDDEMKLVKLPSDSVRGGLLGQASIHAITSNGVETLPVTRGHWVLDELMGTPPPPAPEEVPALVPDLNGVTTQRELLKRHSEDPKCFGCHKVMDPPGLALESFDVIGRYRTTYNGNAKIDPSGNFQGTRFDDIRGLKKALLKQTDTFTYNFIVKIAEYGKGRKLNRQDHDLVEEIAAKAKAKDYKFMYILGDILLSDLMKSR</sequence>
<evidence type="ECO:0000259" key="5">
    <source>
        <dbReference type="Pfam" id="PF07635"/>
    </source>
</evidence>
<feature type="domain" description="DUF1588" evidence="3">
    <location>
        <begin position="574"/>
        <end position="670"/>
    </location>
</feature>
<gene>
    <name evidence="6" type="ORF">ACFSQZ_10155</name>
</gene>
<feature type="domain" description="DUF1592" evidence="4">
    <location>
        <begin position="425"/>
        <end position="555"/>
    </location>
</feature>
<comment type="caution">
    <text evidence="6">The sequence shown here is derived from an EMBL/GenBank/DDBJ whole genome shotgun (WGS) entry which is preliminary data.</text>
</comment>
<reference evidence="7" key="1">
    <citation type="journal article" date="2019" name="Int. J. Syst. Evol. Microbiol.">
        <title>The Global Catalogue of Microorganisms (GCM) 10K type strain sequencing project: providing services to taxonomists for standard genome sequencing and annotation.</title>
        <authorList>
            <consortium name="The Broad Institute Genomics Platform"/>
            <consortium name="The Broad Institute Genome Sequencing Center for Infectious Disease"/>
            <person name="Wu L."/>
            <person name="Ma J."/>
        </authorList>
    </citation>
    <scope>NUCLEOTIDE SEQUENCE [LARGE SCALE GENOMIC DNA]</scope>
    <source>
        <strain evidence="7">JCM 16545</strain>
    </source>
</reference>
<evidence type="ECO:0000259" key="4">
    <source>
        <dbReference type="Pfam" id="PF07631"/>
    </source>
</evidence>
<evidence type="ECO:0000313" key="7">
    <source>
        <dbReference type="Proteomes" id="UP001597297"/>
    </source>
</evidence>
<name>A0ABW5E343_9BACT</name>
<evidence type="ECO:0000313" key="6">
    <source>
        <dbReference type="EMBL" id="MFD2276832.1"/>
    </source>
</evidence>